<proteinExistence type="predicted"/>
<dbReference type="Pfam" id="PF00665">
    <property type="entry name" value="rve"/>
    <property type="match status" value="1"/>
</dbReference>
<reference evidence="4 5" key="1">
    <citation type="submission" date="2021-06" db="EMBL/GenBank/DDBJ databases">
        <title>A haploid diamondback moth (Plutella xylostella L.) genome assembly resolves 31 chromosomes and identifies a diamide resistance mutation.</title>
        <authorList>
            <person name="Ward C.M."/>
            <person name="Perry K.D."/>
            <person name="Baker G."/>
            <person name="Powis K."/>
            <person name="Heckel D.G."/>
            <person name="Baxter S.W."/>
        </authorList>
    </citation>
    <scope>NUCLEOTIDE SEQUENCE [LARGE SCALE GENOMIC DNA]</scope>
    <source>
        <strain evidence="4 5">LV</strain>
        <tissue evidence="4">Single pupa</tissue>
    </source>
</reference>
<evidence type="ECO:0000256" key="1">
    <source>
        <dbReference type="ARBA" id="ARBA00012493"/>
    </source>
</evidence>
<protein>
    <recommendedName>
        <fullName evidence="1">RNA-directed DNA polymerase</fullName>
        <ecNumber evidence="1">2.7.7.49</ecNumber>
    </recommendedName>
</protein>
<dbReference type="InterPro" id="IPR001584">
    <property type="entry name" value="Integrase_cat-core"/>
</dbReference>
<dbReference type="InterPro" id="IPR012337">
    <property type="entry name" value="RNaseH-like_sf"/>
</dbReference>
<dbReference type="PANTHER" id="PTHR37984:SF5">
    <property type="entry name" value="PROTEIN NYNRIN-LIKE"/>
    <property type="match status" value="1"/>
</dbReference>
<dbReference type="Gene3D" id="3.30.420.10">
    <property type="entry name" value="Ribonuclease H-like superfamily/Ribonuclease H"/>
    <property type="match status" value="1"/>
</dbReference>
<dbReference type="EMBL" id="JAHIBW010000022">
    <property type="protein sequence ID" value="KAG7299369.1"/>
    <property type="molecule type" value="Genomic_DNA"/>
</dbReference>
<feature type="region of interest" description="Disordered" evidence="2">
    <location>
        <begin position="449"/>
        <end position="491"/>
    </location>
</feature>
<feature type="domain" description="Integrase catalytic" evidence="3">
    <location>
        <begin position="154"/>
        <end position="311"/>
    </location>
</feature>
<evidence type="ECO:0000313" key="4">
    <source>
        <dbReference type="EMBL" id="KAG7299369.1"/>
    </source>
</evidence>
<evidence type="ECO:0000259" key="3">
    <source>
        <dbReference type="PROSITE" id="PS50994"/>
    </source>
</evidence>
<name>A0ABQ7Q2C5_PLUXY</name>
<comment type="caution">
    <text evidence="4">The sequence shown here is derived from an EMBL/GenBank/DDBJ whole genome shotgun (WGS) entry which is preliminary data.</text>
</comment>
<dbReference type="Gene3D" id="1.10.340.70">
    <property type="match status" value="1"/>
</dbReference>
<accession>A0ABQ7Q2C5</accession>
<gene>
    <name evidence="4" type="ORF">JYU34_016304</name>
</gene>
<dbReference type="Proteomes" id="UP000823941">
    <property type="component" value="Chromosome 22"/>
</dbReference>
<dbReference type="EC" id="2.7.7.49" evidence="1"/>
<dbReference type="InterPro" id="IPR041588">
    <property type="entry name" value="Integrase_H2C2"/>
</dbReference>
<dbReference type="PROSITE" id="PS50994">
    <property type="entry name" value="INTEGRASE"/>
    <property type="match status" value="1"/>
</dbReference>
<dbReference type="SUPFAM" id="SSF53098">
    <property type="entry name" value="Ribonuclease H-like"/>
    <property type="match status" value="1"/>
</dbReference>
<dbReference type="PANTHER" id="PTHR37984">
    <property type="entry name" value="PROTEIN CBG26694"/>
    <property type="match status" value="1"/>
</dbReference>
<sequence length="491" mass="56392">MEYRKGTMMSHADYLSRNPVREVLNVTQHRNWAQIAQAADNETQDLLEKLREGGLDPNRYVEKNDLLYYKYSPVGEQSRLLCYIPRGHRLSLLRVFHDEHNHIGYDKTLDLVLKHFWFPGLRQFVKKYIEHCLICISKKRVPRSQQQNITSWEKPDQPFSVLHSDVLGPLPESNGFKFVLLVVDAFTKYTLLYPIYRQDVEELLRVFTNAVSLFGAPKLIVTDRGRMYQSARFLDFVKEIGSEIHLITAEMHQSNGQVERYARTVLNLLRIETNHKGAAWSETLWRLQLTINVTKQKTTQASPLNLLVGADAATPVIRSLVRDISFEGEQPNREAQRELRRTRASDLLRQNQSRQDQYVNRNRCPPRVFNVNDLVFVIKFSQATGKMDHGMRGPYRVTRALPSGRYELRLLASSYGKTTQAAAQYMVPWKGEWCPETCAAFFEQGDLSEDTTTPAHQDPEPVAGPSHPASETREAPAQHLPDISDAVEDDA</sequence>
<organism evidence="4 5">
    <name type="scientific">Plutella xylostella</name>
    <name type="common">Diamondback moth</name>
    <name type="synonym">Plutella maculipennis</name>
    <dbReference type="NCBI Taxonomy" id="51655"/>
    <lineage>
        <taxon>Eukaryota</taxon>
        <taxon>Metazoa</taxon>
        <taxon>Ecdysozoa</taxon>
        <taxon>Arthropoda</taxon>
        <taxon>Hexapoda</taxon>
        <taxon>Insecta</taxon>
        <taxon>Pterygota</taxon>
        <taxon>Neoptera</taxon>
        <taxon>Endopterygota</taxon>
        <taxon>Lepidoptera</taxon>
        <taxon>Glossata</taxon>
        <taxon>Ditrysia</taxon>
        <taxon>Yponomeutoidea</taxon>
        <taxon>Plutellidae</taxon>
        <taxon>Plutella</taxon>
    </lineage>
</organism>
<dbReference type="InterPro" id="IPR050951">
    <property type="entry name" value="Retrovirus_Pol_polyprotein"/>
</dbReference>
<keyword evidence="5" id="KW-1185">Reference proteome</keyword>
<dbReference type="InterPro" id="IPR036397">
    <property type="entry name" value="RNaseH_sf"/>
</dbReference>
<dbReference type="Pfam" id="PF17921">
    <property type="entry name" value="Integrase_H2C2"/>
    <property type="match status" value="1"/>
</dbReference>
<evidence type="ECO:0000256" key="2">
    <source>
        <dbReference type="SAM" id="MobiDB-lite"/>
    </source>
</evidence>
<evidence type="ECO:0000313" key="5">
    <source>
        <dbReference type="Proteomes" id="UP000823941"/>
    </source>
</evidence>